<feature type="transmembrane region" description="Helical" evidence="8">
    <location>
        <begin position="62"/>
        <end position="86"/>
    </location>
</feature>
<evidence type="ECO:0000256" key="3">
    <source>
        <dbReference type="ARBA" id="ARBA00022475"/>
    </source>
</evidence>
<dbReference type="InterPro" id="IPR002528">
    <property type="entry name" value="MATE_fam"/>
</dbReference>
<evidence type="ECO:0000313" key="9">
    <source>
        <dbReference type="EMBL" id="MDS0284435.1"/>
    </source>
</evidence>
<organism evidence="9 10">
    <name type="scientific">Haloarcula onubensis</name>
    <dbReference type="NCBI Taxonomy" id="2950539"/>
    <lineage>
        <taxon>Archaea</taxon>
        <taxon>Methanobacteriati</taxon>
        <taxon>Methanobacteriota</taxon>
        <taxon>Stenosarchaea group</taxon>
        <taxon>Halobacteria</taxon>
        <taxon>Halobacteriales</taxon>
        <taxon>Haloarculaceae</taxon>
        <taxon>Haloarcula</taxon>
    </lineage>
</organism>
<proteinExistence type="predicted"/>
<protein>
    <submittedName>
        <fullName evidence="9">MATE family efflux transporter</fullName>
    </submittedName>
</protein>
<evidence type="ECO:0000256" key="1">
    <source>
        <dbReference type="ARBA" id="ARBA00004651"/>
    </source>
</evidence>
<feature type="transmembrane region" description="Helical" evidence="8">
    <location>
        <begin position="421"/>
        <end position="441"/>
    </location>
</feature>
<dbReference type="CDD" id="cd13142">
    <property type="entry name" value="MATE_like_12"/>
    <property type="match status" value="1"/>
</dbReference>
<keyword evidence="10" id="KW-1185">Reference proteome</keyword>
<feature type="transmembrane region" description="Helical" evidence="8">
    <location>
        <begin position="237"/>
        <end position="258"/>
    </location>
</feature>
<dbReference type="PANTHER" id="PTHR43549:SF2">
    <property type="entry name" value="MULTIDRUG RESISTANCE PROTEIN NORM-RELATED"/>
    <property type="match status" value="1"/>
</dbReference>
<accession>A0ABU2FUK5</accession>
<keyword evidence="4 8" id="KW-0812">Transmembrane</keyword>
<feature type="transmembrane region" description="Helical" evidence="8">
    <location>
        <begin position="453"/>
        <end position="472"/>
    </location>
</feature>
<dbReference type="InterPro" id="IPR052031">
    <property type="entry name" value="Membrane_Transporter-Flippase"/>
</dbReference>
<sequence length="508" mass="52768">MSGGPGRDRSVNLVDGDLVKPLVVLSIPIVLTNLLQVGYNLADTFWVGRLGQAAVSALSFSWAIVFLIISLAAGFTVAGTVLVAQYKGAGNSDKIGRVAGQTISFIVLLSAVLSAGGYFLAPNMLQLVGAVPGTEEFALSVAYTRTMFLGIPFVFGFFIFMSLLQGWGDSRTPLYLMFFGVALNVLIDPLFILGFQDNILFSVLGLESLEASLYAATGFTGWGVQGAALATISSRGIGAVIGFWLLLSGRVGIALSLADFKLRSETVRKIIEIGTPASIEQSTIALSTTVLTALVAIAGAEAVAAYGIGTRVTSLVVLPALGLQRGVEAAVGQNLGANKATRAKRAVFAAVGLTVASLIVMSGAIFVSAGSIVDVFITGASAAAVIELGTEYLRIVGATYAFLGAFYIIQGGFRGSGSTRTAMIFAILGFIVFRGSLAYVFVDPLTLGATGVWYGEAVANVLMVFVAGLYFLRGSWQDGVVETPSSGVQRDDTTSDDSQSVPSSGGED</sequence>
<feature type="transmembrane region" description="Helical" evidence="8">
    <location>
        <begin position="141"/>
        <end position="163"/>
    </location>
</feature>
<dbReference type="PANTHER" id="PTHR43549">
    <property type="entry name" value="MULTIDRUG RESISTANCE PROTEIN YPNP-RELATED"/>
    <property type="match status" value="1"/>
</dbReference>
<evidence type="ECO:0000256" key="7">
    <source>
        <dbReference type="SAM" id="MobiDB-lite"/>
    </source>
</evidence>
<evidence type="ECO:0000256" key="8">
    <source>
        <dbReference type="SAM" id="Phobius"/>
    </source>
</evidence>
<gene>
    <name evidence="9" type="ORF">NDI86_20270</name>
</gene>
<keyword evidence="5 8" id="KW-1133">Transmembrane helix</keyword>
<evidence type="ECO:0000313" key="10">
    <source>
        <dbReference type="Proteomes" id="UP001268864"/>
    </source>
</evidence>
<dbReference type="EMBL" id="JAMQOS010000008">
    <property type="protein sequence ID" value="MDS0284435.1"/>
    <property type="molecule type" value="Genomic_DNA"/>
</dbReference>
<comment type="subcellular location">
    <subcellularLocation>
        <location evidence="1">Cell membrane</location>
        <topology evidence="1">Multi-pass membrane protein</topology>
    </subcellularLocation>
</comment>
<dbReference type="Pfam" id="PF01554">
    <property type="entry name" value="MatE"/>
    <property type="match status" value="2"/>
</dbReference>
<feature type="region of interest" description="Disordered" evidence="7">
    <location>
        <begin position="483"/>
        <end position="508"/>
    </location>
</feature>
<comment type="caution">
    <text evidence="9">The sequence shown here is derived from an EMBL/GenBank/DDBJ whole genome shotgun (WGS) entry which is preliminary data.</text>
</comment>
<feature type="transmembrane region" description="Helical" evidence="8">
    <location>
        <begin position="98"/>
        <end position="121"/>
    </location>
</feature>
<evidence type="ECO:0000256" key="2">
    <source>
        <dbReference type="ARBA" id="ARBA00022448"/>
    </source>
</evidence>
<dbReference type="Proteomes" id="UP001268864">
    <property type="component" value="Unassembled WGS sequence"/>
</dbReference>
<name>A0ABU2FUK5_9EURY</name>
<evidence type="ECO:0000256" key="5">
    <source>
        <dbReference type="ARBA" id="ARBA00022989"/>
    </source>
</evidence>
<keyword evidence="2" id="KW-0813">Transport</keyword>
<dbReference type="InterPro" id="IPR048279">
    <property type="entry name" value="MdtK-like"/>
</dbReference>
<feature type="transmembrane region" description="Helical" evidence="8">
    <location>
        <begin position="21"/>
        <end position="42"/>
    </location>
</feature>
<keyword evidence="6 8" id="KW-0472">Membrane</keyword>
<keyword evidence="3" id="KW-1003">Cell membrane</keyword>
<evidence type="ECO:0000256" key="4">
    <source>
        <dbReference type="ARBA" id="ARBA00022692"/>
    </source>
</evidence>
<feature type="compositionally biased region" description="Low complexity" evidence="7">
    <location>
        <begin position="496"/>
        <end position="508"/>
    </location>
</feature>
<feature type="transmembrane region" description="Helical" evidence="8">
    <location>
        <begin position="175"/>
        <end position="195"/>
    </location>
</feature>
<reference evidence="9 10" key="1">
    <citation type="submission" date="2022-06" db="EMBL/GenBank/DDBJ databases">
        <title>Halomicroarcula sp. a new haloarchaeum isolate from saline soil.</title>
        <authorList>
            <person name="Strakova D."/>
            <person name="Galisteo C."/>
            <person name="Sanchez-Porro C."/>
            <person name="Ventosa A."/>
        </authorList>
    </citation>
    <scope>NUCLEOTIDE SEQUENCE [LARGE SCALE GENOMIC DNA]</scope>
    <source>
        <strain evidence="9 10">S3CR25-11</strain>
    </source>
</reference>
<dbReference type="NCBIfam" id="TIGR00797">
    <property type="entry name" value="matE"/>
    <property type="match status" value="1"/>
</dbReference>
<evidence type="ECO:0000256" key="6">
    <source>
        <dbReference type="ARBA" id="ARBA00023136"/>
    </source>
</evidence>
<dbReference type="PIRSF" id="PIRSF006603">
    <property type="entry name" value="DinF"/>
    <property type="match status" value="1"/>
</dbReference>
<feature type="transmembrane region" description="Helical" evidence="8">
    <location>
        <begin position="347"/>
        <end position="372"/>
    </location>
</feature>
<feature type="transmembrane region" description="Helical" evidence="8">
    <location>
        <begin position="392"/>
        <end position="409"/>
    </location>
</feature>
<dbReference type="RefSeq" id="WP_310902098.1">
    <property type="nucleotide sequence ID" value="NZ_JAMQOS010000008.1"/>
</dbReference>